<keyword evidence="1" id="KW-1133">Transmembrane helix</keyword>
<feature type="transmembrane region" description="Helical" evidence="1">
    <location>
        <begin position="96"/>
        <end position="118"/>
    </location>
</feature>
<evidence type="ECO:0000256" key="1">
    <source>
        <dbReference type="SAM" id="Phobius"/>
    </source>
</evidence>
<evidence type="ECO:0000259" key="2">
    <source>
        <dbReference type="Pfam" id="PF04235"/>
    </source>
</evidence>
<feature type="domain" description="DUF418" evidence="2">
    <location>
        <begin position="238"/>
        <end position="389"/>
    </location>
</feature>
<feature type="transmembrane region" description="Helical" evidence="1">
    <location>
        <begin position="146"/>
        <end position="163"/>
    </location>
</feature>
<dbReference type="Pfam" id="PF04235">
    <property type="entry name" value="DUF418"/>
    <property type="match status" value="1"/>
</dbReference>
<feature type="transmembrane region" description="Helical" evidence="1">
    <location>
        <begin position="322"/>
        <end position="341"/>
    </location>
</feature>
<gene>
    <name evidence="3" type="ORF">AMD02_14115</name>
</gene>
<dbReference type="PANTHER" id="PTHR30590:SF2">
    <property type="entry name" value="INNER MEMBRANE PROTEIN"/>
    <property type="match status" value="1"/>
</dbReference>
<keyword evidence="1" id="KW-0472">Membrane</keyword>
<dbReference type="InterPro" id="IPR007349">
    <property type="entry name" value="DUF418"/>
</dbReference>
<name>A0A0M0KN95_ALKHA</name>
<dbReference type="PATRIC" id="fig|136160.3.peg.3279"/>
<dbReference type="InterPro" id="IPR052529">
    <property type="entry name" value="Bact_Transport_Assoc"/>
</dbReference>
<feature type="transmembrane region" description="Helical" evidence="1">
    <location>
        <begin position="257"/>
        <end position="275"/>
    </location>
</feature>
<sequence length="396" mass="44505">MTTKVQVTPTLESNRIEALDMMRGFALLGILLVNMRHFQYGLFPEYTMPAPTSFLDSGADALISILAQGSFYTLFSFLFGYGMALMKDRFTEQKQGFVAVYWRRTLILLLLGYVHGLFIWDGDILFMYAICGFLLFFFLKLTERGLLIWALILLGIMAISALGELSMEEDPFTEAVFQSIAAYSEDEDAVLSSGTYGEVVEFRRTADPTGLGVLGDILIFVNNMISVIGMFLLGAFVHRKGWIANVAEHKAIFKRMLWIGLLIGFPIKIATVLSPANLETIQIIIGGPLVALFYISCIALFSQTAQGKKLLKPFTYVGRLSLTNYLLQSLVFTTVFYGYGLGLYGSLGLFVGLLLSIGFFALQIVCSHFWLRHFRIGPMEWVWRAGTYLSIPKWRR</sequence>
<dbReference type="RefSeq" id="WP_053431706.1">
    <property type="nucleotide sequence ID" value="NZ_CP040441.1"/>
</dbReference>
<evidence type="ECO:0000313" key="3">
    <source>
        <dbReference type="EMBL" id="KOO39858.1"/>
    </source>
</evidence>
<reference evidence="3" key="1">
    <citation type="submission" date="2015-08" db="EMBL/GenBank/DDBJ databases">
        <title>Complete DNA Sequence of Pseudomonas syringae pv. actinidiae, the Causal Agent of Kiwifruit Canker Disease.</title>
        <authorList>
            <person name="Rikkerink E.H.A."/>
            <person name="Fineran P.C."/>
        </authorList>
    </citation>
    <scope>NUCLEOTIDE SEQUENCE</scope>
    <source>
        <strain evidence="3">DSM 13666</strain>
    </source>
</reference>
<dbReference type="AlphaFoldDB" id="A0A0M0KN95"/>
<proteinExistence type="predicted"/>
<keyword evidence="1" id="KW-0812">Transmembrane</keyword>
<feature type="transmembrane region" description="Helical" evidence="1">
    <location>
        <begin position="217"/>
        <end position="237"/>
    </location>
</feature>
<protein>
    <recommendedName>
        <fullName evidence="2">DUF418 domain-containing protein</fullName>
    </recommendedName>
</protein>
<feature type="transmembrane region" description="Helical" evidence="1">
    <location>
        <begin position="62"/>
        <end position="84"/>
    </location>
</feature>
<organism evidence="3">
    <name type="scientific">Halalkalibacterium halodurans</name>
    <name type="common">Bacillus halodurans</name>
    <dbReference type="NCBI Taxonomy" id="86665"/>
    <lineage>
        <taxon>Bacteria</taxon>
        <taxon>Bacillati</taxon>
        <taxon>Bacillota</taxon>
        <taxon>Bacilli</taxon>
        <taxon>Bacillales</taxon>
        <taxon>Bacillaceae</taxon>
        <taxon>Halalkalibacterium (ex Joshi et al. 2022)</taxon>
    </lineage>
</organism>
<accession>A0A0M0KN95</accession>
<dbReference type="EMBL" id="LILD01000001">
    <property type="protein sequence ID" value="KOO39858.1"/>
    <property type="molecule type" value="Genomic_DNA"/>
</dbReference>
<dbReference type="PANTHER" id="PTHR30590">
    <property type="entry name" value="INNER MEMBRANE PROTEIN"/>
    <property type="match status" value="1"/>
</dbReference>
<feature type="transmembrane region" description="Helical" evidence="1">
    <location>
        <begin position="21"/>
        <end position="42"/>
    </location>
</feature>
<dbReference type="GeneID" id="87596676"/>
<feature type="transmembrane region" description="Helical" evidence="1">
    <location>
        <begin position="281"/>
        <end position="301"/>
    </location>
</feature>
<feature type="transmembrane region" description="Helical" evidence="1">
    <location>
        <begin position="124"/>
        <end position="139"/>
    </location>
</feature>
<feature type="transmembrane region" description="Helical" evidence="1">
    <location>
        <begin position="347"/>
        <end position="371"/>
    </location>
</feature>
<comment type="caution">
    <text evidence="3">The sequence shown here is derived from an EMBL/GenBank/DDBJ whole genome shotgun (WGS) entry which is preliminary data.</text>
</comment>